<evidence type="ECO:0000256" key="1">
    <source>
        <dbReference type="ARBA" id="ARBA00000085"/>
    </source>
</evidence>
<dbReference type="SMART" id="SM00240">
    <property type="entry name" value="FHA"/>
    <property type="match status" value="1"/>
</dbReference>
<dbReference type="InterPro" id="IPR008984">
    <property type="entry name" value="SMAD_FHA_dom_sf"/>
</dbReference>
<keyword evidence="6 11" id="KW-0418">Kinase</keyword>
<dbReference type="EC" id="2.7.13.3" evidence="2"/>
<dbReference type="InterPro" id="IPR003018">
    <property type="entry name" value="GAF"/>
</dbReference>
<evidence type="ECO:0000256" key="7">
    <source>
        <dbReference type="ARBA" id="ARBA00022840"/>
    </source>
</evidence>
<dbReference type="EMBL" id="CP036425">
    <property type="protein sequence ID" value="QDU35084.1"/>
    <property type="molecule type" value="Genomic_DNA"/>
</dbReference>
<dbReference type="InterPro" id="IPR000253">
    <property type="entry name" value="FHA_dom"/>
</dbReference>
<dbReference type="SUPFAM" id="SSF49879">
    <property type="entry name" value="SMAD/FHA domain"/>
    <property type="match status" value="1"/>
</dbReference>
<protein>
    <recommendedName>
        <fullName evidence="2">histidine kinase</fullName>
        <ecNumber evidence="2">2.7.13.3</ecNumber>
    </recommendedName>
</protein>
<evidence type="ECO:0000313" key="12">
    <source>
        <dbReference type="Proteomes" id="UP000317369"/>
    </source>
</evidence>
<dbReference type="Gene3D" id="1.10.287.130">
    <property type="match status" value="1"/>
</dbReference>
<dbReference type="SMART" id="SM00065">
    <property type="entry name" value="GAF"/>
    <property type="match status" value="1"/>
</dbReference>
<keyword evidence="8" id="KW-0902">Two-component regulatory system</keyword>
<dbReference type="CDD" id="cd00060">
    <property type="entry name" value="FHA"/>
    <property type="match status" value="1"/>
</dbReference>
<dbReference type="InterPro" id="IPR036890">
    <property type="entry name" value="HATPase_C_sf"/>
</dbReference>
<dbReference type="KEGG" id="pcor:KS4_31620"/>
<dbReference type="GO" id="GO:0005524">
    <property type="term" value="F:ATP binding"/>
    <property type="evidence" value="ECO:0007669"/>
    <property type="project" value="UniProtKB-KW"/>
</dbReference>
<proteinExistence type="predicted"/>
<dbReference type="InterPro" id="IPR004358">
    <property type="entry name" value="Sig_transdc_His_kin-like_C"/>
</dbReference>
<dbReference type="Pfam" id="PF01590">
    <property type="entry name" value="GAF"/>
    <property type="match status" value="1"/>
</dbReference>
<dbReference type="PROSITE" id="PS50109">
    <property type="entry name" value="HIS_KIN"/>
    <property type="match status" value="1"/>
</dbReference>
<evidence type="ECO:0000256" key="4">
    <source>
        <dbReference type="ARBA" id="ARBA00022679"/>
    </source>
</evidence>
<dbReference type="InterPro" id="IPR003594">
    <property type="entry name" value="HATPase_dom"/>
</dbReference>
<reference evidence="11 12" key="1">
    <citation type="submission" date="2019-02" db="EMBL/GenBank/DDBJ databases">
        <title>Deep-cultivation of Planctomycetes and their phenomic and genomic characterization uncovers novel biology.</title>
        <authorList>
            <person name="Wiegand S."/>
            <person name="Jogler M."/>
            <person name="Boedeker C."/>
            <person name="Pinto D."/>
            <person name="Vollmers J."/>
            <person name="Rivas-Marin E."/>
            <person name="Kohn T."/>
            <person name="Peeters S.H."/>
            <person name="Heuer A."/>
            <person name="Rast P."/>
            <person name="Oberbeckmann S."/>
            <person name="Bunk B."/>
            <person name="Jeske O."/>
            <person name="Meyerdierks A."/>
            <person name="Storesund J.E."/>
            <person name="Kallscheuer N."/>
            <person name="Luecker S."/>
            <person name="Lage O.M."/>
            <person name="Pohl T."/>
            <person name="Merkel B.J."/>
            <person name="Hornburger P."/>
            <person name="Mueller R.-W."/>
            <person name="Bruemmer F."/>
            <person name="Labrenz M."/>
            <person name="Spormann A.M."/>
            <person name="Op den Camp H."/>
            <person name="Overmann J."/>
            <person name="Amann R."/>
            <person name="Jetten M.S.M."/>
            <person name="Mascher T."/>
            <person name="Medema M.H."/>
            <person name="Devos D.P."/>
            <person name="Kaster A.-K."/>
            <person name="Ovreas L."/>
            <person name="Rohde M."/>
            <person name="Galperin M.Y."/>
            <person name="Jogler C."/>
        </authorList>
    </citation>
    <scope>NUCLEOTIDE SEQUENCE [LARGE SCALE GENOMIC DNA]</scope>
    <source>
        <strain evidence="11 12">KS4</strain>
    </source>
</reference>
<feature type="domain" description="FHA" evidence="9">
    <location>
        <begin position="13"/>
        <end position="72"/>
    </location>
</feature>
<evidence type="ECO:0000256" key="5">
    <source>
        <dbReference type="ARBA" id="ARBA00022741"/>
    </source>
</evidence>
<dbReference type="Gene3D" id="3.30.450.40">
    <property type="match status" value="1"/>
</dbReference>
<keyword evidence="12" id="KW-1185">Reference proteome</keyword>
<accession>A0A517YXX5</accession>
<gene>
    <name evidence="11" type="primary">kinE</name>
    <name evidence="11" type="ORF">KS4_31620</name>
</gene>
<evidence type="ECO:0000256" key="6">
    <source>
        <dbReference type="ARBA" id="ARBA00022777"/>
    </source>
</evidence>
<evidence type="ECO:0000313" key="11">
    <source>
        <dbReference type="EMBL" id="QDU35084.1"/>
    </source>
</evidence>
<dbReference type="Pfam" id="PF00498">
    <property type="entry name" value="FHA"/>
    <property type="match status" value="1"/>
</dbReference>
<dbReference type="SMART" id="SM00387">
    <property type="entry name" value="HATPase_c"/>
    <property type="match status" value="1"/>
</dbReference>
<keyword evidence="4 11" id="KW-0808">Transferase</keyword>
<dbReference type="PRINTS" id="PR00344">
    <property type="entry name" value="BCTRLSENSOR"/>
</dbReference>
<evidence type="ECO:0000259" key="10">
    <source>
        <dbReference type="PROSITE" id="PS50109"/>
    </source>
</evidence>
<keyword evidence="3" id="KW-0597">Phosphoprotein</keyword>
<dbReference type="GO" id="GO:0000155">
    <property type="term" value="F:phosphorelay sensor kinase activity"/>
    <property type="evidence" value="ECO:0007669"/>
    <property type="project" value="InterPro"/>
</dbReference>
<dbReference type="RefSeq" id="WP_145079882.1">
    <property type="nucleotide sequence ID" value="NZ_CP036425.1"/>
</dbReference>
<dbReference type="InterPro" id="IPR005467">
    <property type="entry name" value="His_kinase_dom"/>
</dbReference>
<dbReference type="AlphaFoldDB" id="A0A517YXX5"/>
<comment type="catalytic activity">
    <reaction evidence="1">
        <text>ATP + protein L-histidine = ADP + protein N-phospho-L-histidine.</text>
        <dbReference type="EC" id="2.7.13.3"/>
    </reaction>
</comment>
<evidence type="ECO:0000259" key="9">
    <source>
        <dbReference type="PROSITE" id="PS50006"/>
    </source>
</evidence>
<dbReference type="SUPFAM" id="SSF55874">
    <property type="entry name" value="ATPase domain of HSP90 chaperone/DNA topoisomerase II/histidine kinase"/>
    <property type="match status" value="1"/>
</dbReference>
<dbReference type="SUPFAM" id="SSF55781">
    <property type="entry name" value="GAF domain-like"/>
    <property type="match status" value="1"/>
</dbReference>
<sequence>MLVLTVLQGPEKGRRFELPANEPQQIGRSSEALPLNDQTISRRHAELTPDDGSWYIRDLQSSNGTYVNGNLVANKVVLRPGDQIRTGTTLLLYGNEPQKKATPVRLAGRDEIDISVEHTVESNDDSMIMSVPSPGSEAEFQLKVIYELTSLIGTVSDRQQLLEKVMDVVFDYFDADRGFILLRTNPDKSDEHYDPAVIRTKAAGGKPGDDAKPIAISKTIVRYVIQKGVGVLSANAMNDERFATGDSVQSYGIRSAMCVPIRFKDRIYGVIQVDSMIKNYTYTEDQLALLTTIGVHTGLALANARLYEARLKAERLAAVGQTVASLSHSIKNILQGMRGGAEVVELGMRKNNVKVLRNGWDIVARNQQRIYELAMNMLAYSKQRKPEIVMTNLPQILEEIVVLMQQSYDSKHVALITDFDTDMPPVPLDPGGVHQAVLNLVNNALDACEPETGAVTVKAEYLPEKELVLIQVRDNGIGIPIETQKRLFQPFHSTKGLRGTGLGLVVTKKVVEEHGGQIKIETGEDSGTTFLILLPTNTAHQPHSADTQGPF</sequence>
<name>A0A517YXX5_9BACT</name>
<dbReference type="InterPro" id="IPR029016">
    <property type="entry name" value="GAF-like_dom_sf"/>
</dbReference>
<dbReference type="Pfam" id="PF02518">
    <property type="entry name" value="HATPase_c"/>
    <property type="match status" value="1"/>
</dbReference>
<feature type="domain" description="Histidine kinase" evidence="10">
    <location>
        <begin position="325"/>
        <end position="538"/>
    </location>
</feature>
<dbReference type="Gene3D" id="3.30.565.10">
    <property type="entry name" value="Histidine kinase-like ATPase, C-terminal domain"/>
    <property type="match status" value="1"/>
</dbReference>
<dbReference type="InterPro" id="IPR036097">
    <property type="entry name" value="HisK_dim/P_sf"/>
</dbReference>
<dbReference type="PANTHER" id="PTHR43065:SF10">
    <property type="entry name" value="PEROXIDE STRESS-ACTIVATED HISTIDINE KINASE MAK3"/>
    <property type="match status" value="1"/>
</dbReference>
<dbReference type="Proteomes" id="UP000317369">
    <property type="component" value="Chromosome"/>
</dbReference>
<dbReference type="PANTHER" id="PTHR43065">
    <property type="entry name" value="SENSOR HISTIDINE KINASE"/>
    <property type="match status" value="1"/>
</dbReference>
<dbReference type="PROSITE" id="PS50006">
    <property type="entry name" value="FHA_DOMAIN"/>
    <property type="match status" value="1"/>
</dbReference>
<dbReference type="OrthoDB" id="9765274at2"/>
<evidence type="ECO:0000256" key="8">
    <source>
        <dbReference type="ARBA" id="ARBA00023012"/>
    </source>
</evidence>
<dbReference type="CDD" id="cd00075">
    <property type="entry name" value="HATPase"/>
    <property type="match status" value="1"/>
</dbReference>
<evidence type="ECO:0000256" key="3">
    <source>
        <dbReference type="ARBA" id="ARBA00022553"/>
    </source>
</evidence>
<keyword evidence="7" id="KW-0067">ATP-binding</keyword>
<dbReference type="Gene3D" id="2.60.200.20">
    <property type="match status" value="1"/>
</dbReference>
<keyword evidence="5" id="KW-0547">Nucleotide-binding</keyword>
<dbReference type="SUPFAM" id="SSF47384">
    <property type="entry name" value="Homodimeric domain of signal transducing histidine kinase"/>
    <property type="match status" value="1"/>
</dbReference>
<organism evidence="11 12">
    <name type="scientific">Poriferisphaera corsica</name>
    <dbReference type="NCBI Taxonomy" id="2528020"/>
    <lineage>
        <taxon>Bacteria</taxon>
        <taxon>Pseudomonadati</taxon>
        <taxon>Planctomycetota</taxon>
        <taxon>Phycisphaerae</taxon>
        <taxon>Phycisphaerales</taxon>
        <taxon>Phycisphaeraceae</taxon>
        <taxon>Poriferisphaera</taxon>
    </lineage>
</organism>
<evidence type="ECO:0000256" key="2">
    <source>
        <dbReference type="ARBA" id="ARBA00012438"/>
    </source>
</evidence>